<feature type="compositionally biased region" description="Basic and acidic residues" evidence="1">
    <location>
        <begin position="68"/>
        <end position="82"/>
    </location>
</feature>
<sequence length="266" mass="27655">APRRRPDPHRQPRRHHPPRLALPSRGRPRRVRGHPPHGAAPRPLRDKEGPPRPPRAQRGSPIWRARRTRADGARSPRLRRGDAPGLGPRLPARRGLHRGGRRGRGPARPVRAGDGARRLGTPHGRRRLSRFPAAQREGAGGASGPHRSGAFHLRSLRVAAPAGEDAGGPLPGGASRRLPGAHQAARGGLQGHGRGGGGALLWARERGSGLGGGGRDGCGSAQPRRRRGAGAGLRVGGGGALAGGGAGGQGDGAEEEGRLRARREGL</sequence>
<feature type="non-terminal residue" evidence="2">
    <location>
        <position position="1"/>
    </location>
</feature>
<feature type="compositionally biased region" description="Basic and acidic residues" evidence="1">
    <location>
        <begin position="255"/>
        <end position="266"/>
    </location>
</feature>
<feature type="compositionally biased region" description="Basic and acidic residues" evidence="1">
    <location>
        <begin position="1"/>
        <end position="10"/>
    </location>
</feature>
<gene>
    <name evidence="2" type="ORF">AVDCRST_MAG03-1728</name>
</gene>
<feature type="non-terminal residue" evidence="2">
    <location>
        <position position="266"/>
    </location>
</feature>
<name>A0A6J4PBM2_9ACTN</name>
<feature type="region of interest" description="Disordered" evidence="1">
    <location>
        <begin position="1"/>
        <end position="266"/>
    </location>
</feature>
<feature type="compositionally biased region" description="Basic residues" evidence="1">
    <location>
        <begin position="91"/>
        <end position="105"/>
    </location>
</feature>
<keyword evidence="2" id="KW-0489">Methyltransferase</keyword>
<dbReference type="EC" id="2.1.1.198" evidence="2"/>
<protein>
    <submittedName>
        <fullName evidence="2">16S rRNA (Cytidine(1402)-2'-O)-methyltransferase</fullName>
        <ecNumber evidence="2">2.1.1.198</ecNumber>
    </submittedName>
</protein>
<organism evidence="2">
    <name type="scientific">uncultured Rubrobacteraceae bacterium</name>
    <dbReference type="NCBI Taxonomy" id="349277"/>
    <lineage>
        <taxon>Bacteria</taxon>
        <taxon>Bacillati</taxon>
        <taxon>Actinomycetota</taxon>
        <taxon>Rubrobacteria</taxon>
        <taxon>Rubrobacterales</taxon>
        <taxon>Rubrobacteraceae</taxon>
        <taxon>environmental samples</taxon>
    </lineage>
</organism>
<feature type="compositionally biased region" description="Basic residues" evidence="1">
    <location>
        <begin position="26"/>
        <end position="35"/>
    </location>
</feature>
<proteinExistence type="predicted"/>
<feature type="compositionally biased region" description="Gly residues" evidence="1">
    <location>
        <begin position="229"/>
        <end position="251"/>
    </location>
</feature>
<feature type="compositionally biased region" description="Gly residues" evidence="1">
    <location>
        <begin position="188"/>
        <end position="199"/>
    </location>
</feature>
<evidence type="ECO:0000256" key="1">
    <source>
        <dbReference type="SAM" id="MobiDB-lite"/>
    </source>
</evidence>
<dbReference type="GO" id="GO:0032259">
    <property type="term" value="P:methylation"/>
    <property type="evidence" value="ECO:0007669"/>
    <property type="project" value="UniProtKB-KW"/>
</dbReference>
<evidence type="ECO:0000313" key="2">
    <source>
        <dbReference type="EMBL" id="CAA9408869.1"/>
    </source>
</evidence>
<feature type="compositionally biased region" description="Gly residues" evidence="1">
    <location>
        <begin position="208"/>
        <end position="217"/>
    </location>
</feature>
<dbReference type="GO" id="GO:0008168">
    <property type="term" value="F:methyltransferase activity"/>
    <property type="evidence" value="ECO:0007669"/>
    <property type="project" value="UniProtKB-KW"/>
</dbReference>
<dbReference type="AlphaFoldDB" id="A0A6J4PBM2"/>
<keyword evidence="2" id="KW-0808">Transferase</keyword>
<reference evidence="2" key="1">
    <citation type="submission" date="2020-02" db="EMBL/GenBank/DDBJ databases">
        <authorList>
            <person name="Meier V. D."/>
        </authorList>
    </citation>
    <scope>NUCLEOTIDE SEQUENCE</scope>
    <source>
        <strain evidence="2">AVDCRST_MAG03</strain>
    </source>
</reference>
<dbReference type="EMBL" id="CADCUT010000108">
    <property type="protein sequence ID" value="CAA9408869.1"/>
    <property type="molecule type" value="Genomic_DNA"/>
</dbReference>
<accession>A0A6J4PBM2</accession>